<evidence type="ECO:0000313" key="5">
    <source>
        <dbReference type="EMBL" id="KPC49175.1"/>
    </source>
</evidence>
<keyword evidence="1" id="KW-0324">Glycolysis</keyword>
<dbReference type="Gene3D" id="3.40.50.1240">
    <property type="entry name" value="Phosphoglycerate mutase-like"/>
    <property type="match status" value="1"/>
</dbReference>
<comment type="caution">
    <text evidence="5">The sequence shown here is derived from an EMBL/GenBank/DDBJ whole genome shotgun (WGS) entry which is preliminary data.</text>
</comment>
<dbReference type="STRING" id="857265.WG78_21685"/>
<dbReference type="EMBL" id="LAQT01000038">
    <property type="protein sequence ID" value="KPC49175.1"/>
    <property type="molecule type" value="Genomic_DNA"/>
</dbReference>
<organism evidence="5 6">
    <name type="scientific">Amantichitinum ursilacus</name>
    <dbReference type="NCBI Taxonomy" id="857265"/>
    <lineage>
        <taxon>Bacteria</taxon>
        <taxon>Pseudomonadati</taxon>
        <taxon>Pseudomonadota</taxon>
        <taxon>Betaproteobacteria</taxon>
        <taxon>Neisseriales</taxon>
        <taxon>Chitinibacteraceae</taxon>
        <taxon>Amantichitinum</taxon>
    </lineage>
</organism>
<dbReference type="SMART" id="SM00855">
    <property type="entry name" value="PGAM"/>
    <property type="match status" value="1"/>
</dbReference>
<evidence type="ECO:0000313" key="6">
    <source>
        <dbReference type="Proteomes" id="UP000037939"/>
    </source>
</evidence>
<protein>
    <submittedName>
        <fullName evidence="5">Phosphoserine phosphatase 1</fullName>
        <ecNumber evidence="5">3.1.3.3</ecNumber>
    </submittedName>
</protein>
<reference evidence="5 6" key="1">
    <citation type="submission" date="2015-07" db="EMBL/GenBank/DDBJ databases">
        <title>Draft genome sequence of the Amantichitinum ursilacus IGB-41, a new chitin-degrading bacterium.</title>
        <authorList>
            <person name="Kirstahler P."/>
            <person name="Guenther M."/>
            <person name="Grumaz C."/>
            <person name="Rupp S."/>
            <person name="Zibek S."/>
            <person name="Sohn K."/>
        </authorList>
    </citation>
    <scope>NUCLEOTIDE SEQUENCE [LARGE SCALE GENOMIC DNA]</scope>
    <source>
        <strain evidence="5 6">IGB-41</strain>
    </source>
</reference>
<dbReference type="OrthoDB" id="9781415at2"/>
<dbReference type="PRINTS" id="PR00991">
    <property type="entry name" value="6PFRUCTKNASE"/>
</dbReference>
<gene>
    <name evidence="5" type="primary">pspA</name>
    <name evidence="5" type="ORF">WG78_21685</name>
</gene>
<feature type="binding site" evidence="4">
    <location>
        <position position="64"/>
    </location>
    <ligand>
        <name>substrate</name>
    </ligand>
</feature>
<dbReference type="Proteomes" id="UP000037939">
    <property type="component" value="Unassembled WGS sequence"/>
</dbReference>
<evidence type="ECO:0000256" key="1">
    <source>
        <dbReference type="ARBA" id="ARBA00023152"/>
    </source>
</evidence>
<dbReference type="GO" id="GO:0016791">
    <property type="term" value="F:phosphatase activity"/>
    <property type="evidence" value="ECO:0007669"/>
    <property type="project" value="TreeGrafter"/>
</dbReference>
<dbReference type="RefSeq" id="WP_053939902.1">
    <property type="nucleotide sequence ID" value="NZ_LAQT01000038.1"/>
</dbReference>
<name>A0A0N0GKN8_9NEIS</name>
<keyword evidence="6" id="KW-1185">Reference proteome</keyword>
<feature type="binding site" evidence="4">
    <location>
        <begin position="10"/>
        <end position="17"/>
    </location>
    <ligand>
        <name>substrate</name>
    </ligand>
</feature>
<accession>A0A0N0GKN8</accession>
<dbReference type="AlphaFoldDB" id="A0A0N0GKN8"/>
<dbReference type="PANTHER" id="PTHR48100:SF1">
    <property type="entry name" value="HISTIDINE PHOSPHATASE FAMILY PROTEIN-RELATED"/>
    <property type="match status" value="1"/>
</dbReference>
<dbReference type="SUPFAM" id="SSF53254">
    <property type="entry name" value="Phosphoglycerate mutase-like"/>
    <property type="match status" value="1"/>
</dbReference>
<dbReference type="GO" id="GO:0005524">
    <property type="term" value="F:ATP binding"/>
    <property type="evidence" value="ECO:0007669"/>
    <property type="project" value="InterPro"/>
</dbReference>
<dbReference type="InterPro" id="IPR050275">
    <property type="entry name" value="PGM_Phosphatase"/>
</dbReference>
<dbReference type="PROSITE" id="PS00175">
    <property type="entry name" value="PG_MUTASE"/>
    <property type="match status" value="1"/>
</dbReference>
<dbReference type="InterPro" id="IPR029033">
    <property type="entry name" value="His_PPase_superfam"/>
</dbReference>
<feature type="binding site" evidence="4">
    <location>
        <begin position="88"/>
        <end position="91"/>
    </location>
    <ligand>
        <name>substrate</name>
    </ligand>
</feature>
<dbReference type="CDD" id="cd07067">
    <property type="entry name" value="HP_PGM_like"/>
    <property type="match status" value="1"/>
</dbReference>
<dbReference type="GO" id="GO:0006003">
    <property type="term" value="P:fructose 2,6-bisphosphate metabolic process"/>
    <property type="evidence" value="ECO:0007669"/>
    <property type="project" value="InterPro"/>
</dbReference>
<dbReference type="PANTHER" id="PTHR48100">
    <property type="entry name" value="BROAD-SPECIFICITY PHOSPHATASE YOR283W-RELATED"/>
    <property type="match status" value="1"/>
</dbReference>
<feature type="active site" description="Proton donor/acceptor" evidence="3">
    <location>
        <position position="88"/>
    </location>
</feature>
<dbReference type="GO" id="GO:0005737">
    <property type="term" value="C:cytoplasm"/>
    <property type="evidence" value="ECO:0007669"/>
    <property type="project" value="TreeGrafter"/>
</dbReference>
<dbReference type="InterPro" id="IPR003094">
    <property type="entry name" value="6Pfruct_kin"/>
</dbReference>
<keyword evidence="5" id="KW-0378">Hydrolase</keyword>
<evidence type="ECO:0000256" key="4">
    <source>
        <dbReference type="PIRSR" id="PIRSR613078-2"/>
    </source>
</evidence>
<proteinExistence type="predicted"/>
<sequence>MTATTLWLIRHGETAWNAIGRMQGHTDIPLNETGLEQADLLGRQLQKDNAQAHFAALYVSDLARARQTAQPGSHAIGLAMELDPQLRERNYGIYEGLTREQIAEQYPEGFAHIKARTPDYQIPEGESLVQFSARTLDVLGRLANKHPDQQILVVAHGGILDCAYRAATGIGLEVPRGHALLNASINRLSFEDGHFRLLSWGDVAHLDPGILE</sequence>
<evidence type="ECO:0000256" key="3">
    <source>
        <dbReference type="PIRSR" id="PIRSR613078-1"/>
    </source>
</evidence>
<dbReference type="InterPro" id="IPR001345">
    <property type="entry name" value="PG/BPGM_mutase_AS"/>
</dbReference>
<dbReference type="Pfam" id="PF00300">
    <property type="entry name" value="His_Phos_1"/>
    <property type="match status" value="1"/>
</dbReference>
<evidence type="ECO:0000256" key="2">
    <source>
        <dbReference type="ARBA" id="ARBA00023235"/>
    </source>
</evidence>
<dbReference type="InterPro" id="IPR013078">
    <property type="entry name" value="His_Pase_superF_clade-1"/>
</dbReference>
<feature type="active site" description="Tele-phosphohistidine intermediate" evidence="3">
    <location>
        <position position="11"/>
    </location>
</feature>
<keyword evidence="2" id="KW-0413">Isomerase</keyword>
<dbReference type="EC" id="3.1.3.3" evidence="5"/>